<name>A0A9P7KFU7_9AGAR</name>
<protein>
    <submittedName>
        <fullName evidence="4">Uncharacterized protein</fullName>
    </submittedName>
</protein>
<keyword evidence="3" id="KW-0812">Transmembrane</keyword>
<sequence>MSGTYQNDVPPPYQPIDPSAARSGGRWGTQPHRSSLNSNVAGSHAQQNQTERTPLTAGGRRYHHNRRTPPQELHPSMTININPPPLPVQPVSIPNQTWLRTHQPSKRRTIPIFSLFMAACFLAIGFLAGFHRGQYTNILDPAVRERIRSDWALEEAGEAQRRRQVADEQARERARWESEKREHERDAAAEKMRRMRARLYWTDLMPKEDECLASGLRGYSARLANVPDGIDVLAACKELPLVFQGVKYDSPEHCESVRHRGALAPSVNPLHRVGEAYMDTGRSRTTIAQHIGSRIIAR</sequence>
<feature type="coiled-coil region" evidence="1">
    <location>
        <begin position="166"/>
        <end position="193"/>
    </location>
</feature>
<reference evidence="4" key="2">
    <citation type="submission" date="2021-10" db="EMBL/GenBank/DDBJ databases">
        <title>Phylogenomics reveals ancestral predisposition of the termite-cultivated fungus Termitomyces towards a domesticated lifestyle.</title>
        <authorList>
            <person name="Auxier B."/>
            <person name="Grum-Grzhimaylo A."/>
            <person name="Cardenas M.E."/>
            <person name="Lodge J.D."/>
            <person name="Laessoe T."/>
            <person name="Pedersen O."/>
            <person name="Smith M.E."/>
            <person name="Kuyper T.W."/>
            <person name="Franco-Molano E.A."/>
            <person name="Baroni T.J."/>
            <person name="Aanen D.K."/>
        </authorList>
    </citation>
    <scope>NUCLEOTIDE SEQUENCE</scope>
    <source>
        <strain evidence="4">D49</strain>
    </source>
</reference>
<evidence type="ECO:0000313" key="4">
    <source>
        <dbReference type="EMBL" id="KAG5650726.1"/>
    </source>
</evidence>
<feature type="compositionally biased region" description="Polar residues" evidence="2">
    <location>
        <begin position="31"/>
        <end position="53"/>
    </location>
</feature>
<keyword evidence="3" id="KW-1133">Transmembrane helix</keyword>
<keyword evidence="3" id="KW-0472">Membrane</keyword>
<accession>A0A9P7KFU7</accession>
<feature type="region of interest" description="Disordered" evidence="2">
    <location>
        <begin position="1"/>
        <end position="75"/>
    </location>
</feature>
<reference evidence="4" key="1">
    <citation type="submission" date="2021-02" db="EMBL/GenBank/DDBJ databases">
        <authorList>
            <person name="Nieuwenhuis M."/>
            <person name="Van De Peppel L.J.J."/>
        </authorList>
    </citation>
    <scope>NUCLEOTIDE SEQUENCE</scope>
    <source>
        <strain evidence="4">D49</strain>
    </source>
</reference>
<keyword evidence="5" id="KW-1185">Reference proteome</keyword>
<proteinExistence type="predicted"/>
<dbReference type="AlphaFoldDB" id="A0A9P7KFU7"/>
<evidence type="ECO:0000256" key="2">
    <source>
        <dbReference type="SAM" id="MobiDB-lite"/>
    </source>
</evidence>
<evidence type="ECO:0000256" key="1">
    <source>
        <dbReference type="SAM" id="Coils"/>
    </source>
</evidence>
<gene>
    <name evidence="4" type="ORF">H0H81_011242</name>
</gene>
<evidence type="ECO:0000313" key="5">
    <source>
        <dbReference type="Proteomes" id="UP000717328"/>
    </source>
</evidence>
<feature type="transmembrane region" description="Helical" evidence="3">
    <location>
        <begin position="110"/>
        <end position="130"/>
    </location>
</feature>
<comment type="caution">
    <text evidence="4">The sequence shown here is derived from an EMBL/GenBank/DDBJ whole genome shotgun (WGS) entry which is preliminary data.</text>
</comment>
<dbReference type="OrthoDB" id="3153758at2759"/>
<dbReference type="EMBL" id="JABCKI010000377">
    <property type="protein sequence ID" value="KAG5650726.1"/>
    <property type="molecule type" value="Genomic_DNA"/>
</dbReference>
<dbReference type="Proteomes" id="UP000717328">
    <property type="component" value="Unassembled WGS sequence"/>
</dbReference>
<evidence type="ECO:0000256" key="3">
    <source>
        <dbReference type="SAM" id="Phobius"/>
    </source>
</evidence>
<keyword evidence="1" id="KW-0175">Coiled coil</keyword>
<organism evidence="4 5">
    <name type="scientific">Sphagnurus paluster</name>
    <dbReference type="NCBI Taxonomy" id="117069"/>
    <lineage>
        <taxon>Eukaryota</taxon>
        <taxon>Fungi</taxon>
        <taxon>Dikarya</taxon>
        <taxon>Basidiomycota</taxon>
        <taxon>Agaricomycotina</taxon>
        <taxon>Agaricomycetes</taxon>
        <taxon>Agaricomycetidae</taxon>
        <taxon>Agaricales</taxon>
        <taxon>Tricholomatineae</taxon>
        <taxon>Lyophyllaceae</taxon>
        <taxon>Sphagnurus</taxon>
    </lineage>
</organism>